<accession>A0A538SAT4</accession>
<name>A0A538SAT4_UNCEI</name>
<dbReference type="AlphaFoldDB" id="A0A538SAT4"/>
<feature type="domain" description="MobA-like NTP transferase" evidence="1">
    <location>
        <begin position="4"/>
        <end position="200"/>
    </location>
</feature>
<dbReference type="Pfam" id="PF12804">
    <property type="entry name" value="NTP_transf_3"/>
    <property type="match status" value="1"/>
</dbReference>
<evidence type="ECO:0000259" key="1">
    <source>
        <dbReference type="Pfam" id="PF12804"/>
    </source>
</evidence>
<gene>
    <name evidence="2" type="ORF">E6K73_12000</name>
</gene>
<dbReference type="SUPFAM" id="SSF53448">
    <property type="entry name" value="Nucleotide-diphospho-sugar transferases"/>
    <property type="match status" value="1"/>
</dbReference>
<dbReference type="InterPro" id="IPR029044">
    <property type="entry name" value="Nucleotide-diphossugar_trans"/>
</dbReference>
<sequence length="223" mass="24125">MMVGVLLAAGASTRMGSPKALVKEKGLSLLAHGVRHLWTACDAVVVVLGWNGALVRRRVEEEFQGLVGSGKLNQDLTTAHRHGSKGLEVTFVANRGWRSGMLSSVRIGLSEAIGLKPEAVVVLPVDCPSVKPATVHDLASLMRMALKASRTPRERREFAYALVPRFRKDRGHPIALSPALARAVAVDRGARDLSDAVRRNARLLGYFDVSDPGVVRNRNRPGD</sequence>
<organism evidence="2 3">
    <name type="scientific">Eiseniibacteriota bacterium</name>
    <dbReference type="NCBI Taxonomy" id="2212470"/>
    <lineage>
        <taxon>Bacteria</taxon>
        <taxon>Candidatus Eiseniibacteriota</taxon>
    </lineage>
</organism>
<dbReference type="GO" id="GO:0016779">
    <property type="term" value="F:nucleotidyltransferase activity"/>
    <property type="evidence" value="ECO:0007669"/>
    <property type="project" value="UniProtKB-ARBA"/>
</dbReference>
<dbReference type="PANTHER" id="PTHR43777">
    <property type="entry name" value="MOLYBDENUM COFACTOR CYTIDYLYLTRANSFERASE"/>
    <property type="match status" value="1"/>
</dbReference>
<dbReference type="Gene3D" id="3.90.550.10">
    <property type="entry name" value="Spore Coat Polysaccharide Biosynthesis Protein SpsA, Chain A"/>
    <property type="match status" value="1"/>
</dbReference>
<proteinExistence type="predicted"/>
<dbReference type="InterPro" id="IPR025877">
    <property type="entry name" value="MobA-like_NTP_Trfase"/>
</dbReference>
<reference evidence="2 3" key="1">
    <citation type="journal article" date="2019" name="Nat. Microbiol.">
        <title>Mediterranean grassland soil C-N compound turnover is dependent on rainfall and depth, and is mediated by genomically divergent microorganisms.</title>
        <authorList>
            <person name="Diamond S."/>
            <person name="Andeer P.F."/>
            <person name="Li Z."/>
            <person name="Crits-Christoph A."/>
            <person name="Burstein D."/>
            <person name="Anantharaman K."/>
            <person name="Lane K.R."/>
            <person name="Thomas B.C."/>
            <person name="Pan C."/>
            <person name="Northen T.R."/>
            <person name="Banfield J.F."/>
        </authorList>
    </citation>
    <scope>NUCLEOTIDE SEQUENCE [LARGE SCALE GENOMIC DNA]</scope>
    <source>
        <strain evidence="2">WS_3</strain>
    </source>
</reference>
<dbReference type="EMBL" id="VBOT01000141">
    <property type="protein sequence ID" value="TMQ48467.1"/>
    <property type="molecule type" value="Genomic_DNA"/>
</dbReference>
<evidence type="ECO:0000313" key="2">
    <source>
        <dbReference type="EMBL" id="TMQ48467.1"/>
    </source>
</evidence>
<evidence type="ECO:0000313" key="3">
    <source>
        <dbReference type="Proteomes" id="UP000320184"/>
    </source>
</evidence>
<comment type="caution">
    <text evidence="2">The sequence shown here is derived from an EMBL/GenBank/DDBJ whole genome shotgun (WGS) entry which is preliminary data.</text>
</comment>
<dbReference type="Proteomes" id="UP000320184">
    <property type="component" value="Unassembled WGS sequence"/>
</dbReference>
<dbReference type="PANTHER" id="PTHR43777:SF1">
    <property type="entry name" value="MOLYBDENUM COFACTOR CYTIDYLYLTRANSFERASE"/>
    <property type="match status" value="1"/>
</dbReference>
<protein>
    <recommendedName>
        <fullName evidence="1">MobA-like NTP transferase domain-containing protein</fullName>
    </recommendedName>
</protein>